<protein>
    <submittedName>
        <fullName evidence="7">Interleukin 17a/f1</fullName>
    </submittedName>
</protein>
<dbReference type="PRINTS" id="PR01932">
    <property type="entry name" value="INTRLEUKIN17"/>
</dbReference>
<dbReference type="Ensembl" id="ENSFHET00000031103.1">
    <property type="protein sequence ID" value="ENSFHEP00000010198.1"/>
    <property type="gene ID" value="ENSFHEG00000011474.1"/>
</dbReference>
<dbReference type="GO" id="GO:0005125">
    <property type="term" value="F:cytokine activity"/>
    <property type="evidence" value="ECO:0007669"/>
    <property type="project" value="UniProtKB-KW"/>
</dbReference>
<dbReference type="GO" id="GO:0005615">
    <property type="term" value="C:extracellular space"/>
    <property type="evidence" value="ECO:0007669"/>
    <property type="project" value="UniProtKB-KW"/>
</dbReference>
<dbReference type="GO" id="GO:0006954">
    <property type="term" value="P:inflammatory response"/>
    <property type="evidence" value="ECO:0007669"/>
    <property type="project" value="InterPro"/>
</dbReference>
<reference evidence="7" key="2">
    <citation type="submission" date="2025-09" db="UniProtKB">
        <authorList>
            <consortium name="Ensembl"/>
        </authorList>
    </citation>
    <scope>IDENTIFICATION</scope>
</reference>
<keyword evidence="8" id="KW-1185">Reference proteome</keyword>
<accession>A0A3Q2T6N5</accession>
<dbReference type="AlphaFoldDB" id="A0A3Q2T6N5"/>
<comment type="subcellular location">
    <subcellularLocation>
        <location evidence="1">Secreted</location>
    </subcellularLocation>
</comment>
<evidence type="ECO:0000256" key="2">
    <source>
        <dbReference type="ARBA" id="ARBA00007236"/>
    </source>
</evidence>
<proteinExistence type="inferred from homology"/>
<dbReference type="InterPro" id="IPR020440">
    <property type="entry name" value="IL-17_chr"/>
</dbReference>
<organism evidence="7 8">
    <name type="scientific">Fundulus heteroclitus</name>
    <name type="common">Killifish</name>
    <name type="synonym">Mummichog</name>
    <dbReference type="NCBI Taxonomy" id="8078"/>
    <lineage>
        <taxon>Eukaryota</taxon>
        <taxon>Metazoa</taxon>
        <taxon>Chordata</taxon>
        <taxon>Craniata</taxon>
        <taxon>Vertebrata</taxon>
        <taxon>Euteleostomi</taxon>
        <taxon>Actinopterygii</taxon>
        <taxon>Neopterygii</taxon>
        <taxon>Teleostei</taxon>
        <taxon>Neoteleostei</taxon>
        <taxon>Acanthomorphata</taxon>
        <taxon>Ovalentaria</taxon>
        <taxon>Atherinomorphae</taxon>
        <taxon>Cyprinodontiformes</taxon>
        <taxon>Fundulidae</taxon>
        <taxon>Fundulus</taxon>
    </lineage>
</organism>
<evidence type="ECO:0000313" key="8">
    <source>
        <dbReference type="Proteomes" id="UP000265000"/>
    </source>
</evidence>
<keyword evidence="6" id="KW-1133">Transmembrane helix</keyword>
<keyword evidence="6" id="KW-0812">Transmembrane</keyword>
<evidence type="ECO:0000256" key="6">
    <source>
        <dbReference type="SAM" id="Phobius"/>
    </source>
</evidence>
<dbReference type="GeneTree" id="ENSGT00940000156618"/>
<evidence type="ECO:0000313" key="7">
    <source>
        <dbReference type="Ensembl" id="ENSFHEP00000010198.1"/>
    </source>
</evidence>
<keyword evidence="5" id="KW-0732">Signal</keyword>
<dbReference type="GeneID" id="105919399"/>
<keyword evidence="4" id="KW-0964">Secreted</keyword>
<reference evidence="7" key="1">
    <citation type="submission" date="2025-08" db="UniProtKB">
        <authorList>
            <consortium name="Ensembl"/>
        </authorList>
    </citation>
    <scope>IDENTIFICATION</scope>
</reference>
<dbReference type="RefSeq" id="XP_021167515.1">
    <property type="nucleotide sequence ID" value="XM_021311840.2"/>
</dbReference>
<dbReference type="InterPro" id="IPR029034">
    <property type="entry name" value="Cystine-knot_cytokine"/>
</dbReference>
<evidence type="ECO:0000256" key="1">
    <source>
        <dbReference type="ARBA" id="ARBA00004613"/>
    </source>
</evidence>
<dbReference type="OrthoDB" id="6093351at2759"/>
<sequence>MFPASDSSSVTASRAVAMVAMVVMMAVAMTEAAPRHHSEETYSLLLDPKVLVPSRNLRPLENASISPWAYNTSSDDALFPPVMSEARCLLQGCLDLEGKEDLNLRSRPIMHQVLVLRRVKTPGEGHKYHYRLETRVIAVGCTCVRHMVHIQE</sequence>
<dbReference type="InterPro" id="IPR010345">
    <property type="entry name" value="IL-17_fam"/>
</dbReference>
<evidence type="ECO:0000256" key="3">
    <source>
        <dbReference type="ARBA" id="ARBA00022514"/>
    </source>
</evidence>
<dbReference type="Pfam" id="PF06083">
    <property type="entry name" value="IL17"/>
    <property type="match status" value="1"/>
</dbReference>
<feature type="transmembrane region" description="Helical" evidence="6">
    <location>
        <begin position="12"/>
        <end position="30"/>
    </location>
</feature>
<comment type="similarity">
    <text evidence="2">Belongs to the IL-17 family.</text>
</comment>
<dbReference type="Gene3D" id="2.10.90.10">
    <property type="entry name" value="Cystine-knot cytokines"/>
    <property type="match status" value="1"/>
</dbReference>
<keyword evidence="6" id="KW-0472">Membrane</keyword>
<dbReference type="SUPFAM" id="SSF57501">
    <property type="entry name" value="Cystine-knot cytokines"/>
    <property type="match status" value="1"/>
</dbReference>
<evidence type="ECO:0000256" key="4">
    <source>
        <dbReference type="ARBA" id="ARBA00022525"/>
    </source>
</evidence>
<dbReference type="STRING" id="8078.ENSFHEP00000010198"/>
<dbReference type="Proteomes" id="UP000265000">
    <property type="component" value="Unplaced"/>
</dbReference>
<keyword evidence="3" id="KW-0202">Cytokine</keyword>
<dbReference type="CTD" id="553959"/>
<name>A0A3Q2T6N5_FUNHE</name>
<evidence type="ECO:0000256" key="5">
    <source>
        <dbReference type="ARBA" id="ARBA00022729"/>
    </source>
</evidence>